<dbReference type="Pfam" id="PF00168">
    <property type="entry name" value="C2"/>
    <property type="match status" value="2"/>
</dbReference>
<gene>
    <name evidence="2" type="ORF">CCAE0312_LOCUS5412</name>
</gene>
<evidence type="ECO:0000313" key="2">
    <source>
        <dbReference type="EMBL" id="CAD9233326.1"/>
    </source>
</evidence>
<dbReference type="Gene3D" id="2.60.40.150">
    <property type="entry name" value="C2 domain"/>
    <property type="match status" value="2"/>
</dbReference>
<dbReference type="PROSITE" id="PS50004">
    <property type="entry name" value="C2"/>
    <property type="match status" value="1"/>
</dbReference>
<dbReference type="SUPFAM" id="SSF49562">
    <property type="entry name" value="C2 domain (Calcium/lipid-binding domain, CaLB)"/>
    <property type="match status" value="1"/>
</dbReference>
<feature type="domain" description="C2" evidence="1">
    <location>
        <begin position="60"/>
        <end position="198"/>
    </location>
</feature>
<sequence length="383" mass="41563">MLMKPLMAKLPVVGAVQIAFYSKPDLAWDLTGVAAVAEIGVIESALRGAVQSVLASMLILPHRMLVKLDPLVDYYQCCVPPEGVLRLKIERGYELAPSTRSTASSFINRIADSEPDPYVIVNISEGQDTSPYFYQTPTISNTKNPEFQNCVHDFLIHDRDQQLTVTVYDSDYSWDAVIGTVEVSARELVDGKEMLLELGTAAAPSIDGTDPVPNVAGLLHVSASWFELTKIPSSGISVTDLQSFESKHSGSLTCGMIRCTVNRATGLDVEVRSPTVKLQFSKETFETPAVSTVEGVSDAQNPRWEVEFDTLLMKENTQLGSDSNAVELQVMDQGRPVGSPCVVSLAHLLSSPSGTVEVHHPLGTGDSFLNARVEAYSLSQKES</sequence>
<dbReference type="CDD" id="cd00030">
    <property type="entry name" value="C2"/>
    <property type="match status" value="1"/>
</dbReference>
<evidence type="ECO:0000259" key="1">
    <source>
        <dbReference type="PROSITE" id="PS50004"/>
    </source>
</evidence>
<name>A0A7S1XDZ3_9RHOD</name>
<organism evidence="2">
    <name type="scientific">Compsopogon caeruleus</name>
    <dbReference type="NCBI Taxonomy" id="31354"/>
    <lineage>
        <taxon>Eukaryota</taxon>
        <taxon>Rhodophyta</taxon>
        <taxon>Compsopogonophyceae</taxon>
        <taxon>Compsopogonales</taxon>
        <taxon>Compsopogonaceae</taxon>
        <taxon>Compsopogon</taxon>
    </lineage>
</organism>
<accession>A0A7S1XDZ3</accession>
<dbReference type="InterPro" id="IPR035892">
    <property type="entry name" value="C2_domain_sf"/>
</dbReference>
<reference evidence="2" key="1">
    <citation type="submission" date="2021-01" db="EMBL/GenBank/DDBJ databases">
        <authorList>
            <person name="Corre E."/>
            <person name="Pelletier E."/>
            <person name="Niang G."/>
            <person name="Scheremetjew M."/>
            <person name="Finn R."/>
            <person name="Kale V."/>
            <person name="Holt S."/>
            <person name="Cochrane G."/>
            <person name="Meng A."/>
            <person name="Brown T."/>
            <person name="Cohen L."/>
        </authorList>
    </citation>
    <scope>NUCLEOTIDE SEQUENCE</scope>
    <source>
        <strain evidence="2">SAG 36.94</strain>
    </source>
</reference>
<dbReference type="PANTHER" id="PTHR45761">
    <property type="entry name" value="EXTENDED SYNAPTOTAGMIN-LIKE PROTEIN 2, ISOFORM C"/>
    <property type="match status" value="1"/>
</dbReference>
<protein>
    <recommendedName>
        <fullName evidence="1">C2 domain-containing protein</fullName>
    </recommendedName>
</protein>
<dbReference type="PANTHER" id="PTHR45761:SF1">
    <property type="entry name" value="EXTENDED SYNAPTOTAGMIN-LIKE PROTEIN 2, ISOFORM C"/>
    <property type="match status" value="1"/>
</dbReference>
<proteinExistence type="predicted"/>
<dbReference type="EMBL" id="HBGH01009704">
    <property type="protein sequence ID" value="CAD9233326.1"/>
    <property type="molecule type" value="Transcribed_RNA"/>
</dbReference>
<dbReference type="InterPro" id="IPR000008">
    <property type="entry name" value="C2_dom"/>
</dbReference>
<dbReference type="SMART" id="SM00239">
    <property type="entry name" value="C2"/>
    <property type="match status" value="2"/>
</dbReference>
<dbReference type="InterPro" id="IPR051634">
    <property type="entry name" value="Extended_Synaptotagmin"/>
</dbReference>
<dbReference type="AlphaFoldDB" id="A0A7S1XDZ3"/>